<reference evidence="1 2" key="1">
    <citation type="submission" date="2019-05" db="EMBL/GenBank/DDBJ databases">
        <title>The compact genome of Giardia muris reveals important steps in the evolution of intestinal protozoan parasites.</title>
        <authorList>
            <person name="Xu F."/>
            <person name="Jimenez-Gonzalez A."/>
            <person name="Einarsson E."/>
            <person name="Astvaldsson A."/>
            <person name="Peirasmaki D."/>
            <person name="Eckmann L."/>
            <person name="Andersson J.O."/>
            <person name="Svard S.G."/>
            <person name="Jerlstrom-Hultqvist J."/>
        </authorList>
    </citation>
    <scope>NUCLEOTIDE SEQUENCE [LARGE SCALE GENOMIC DNA]</scope>
    <source>
        <strain evidence="1 2">Roberts-Thomson</strain>
    </source>
</reference>
<dbReference type="Proteomes" id="UP000315496">
    <property type="component" value="Chromosome 4"/>
</dbReference>
<accession>A0A4Z1SPP7</accession>
<protein>
    <submittedName>
        <fullName evidence="1">Uncharacterized protein</fullName>
    </submittedName>
</protein>
<sequence>MNSIPAPQLTPTLCARLRQDPKLARLLRSEELRKHVCEILDAPDDSARERLLAAAGARYASFRELRDLLLRLVAAERPHKYYFES</sequence>
<organism evidence="1 2">
    <name type="scientific">Giardia muris</name>
    <dbReference type="NCBI Taxonomy" id="5742"/>
    <lineage>
        <taxon>Eukaryota</taxon>
        <taxon>Metamonada</taxon>
        <taxon>Diplomonadida</taxon>
        <taxon>Hexamitidae</taxon>
        <taxon>Giardiinae</taxon>
        <taxon>Giardia</taxon>
    </lineage>
</organism>
<proteinExistence type="predicted"/>
<dbReference type="EMBL" id="VDLU01000004">
    <property type="protein sequence ID" value="TNJ26845.1"/>
    <property type="molecule type" value="Genomic_DNA"/>
</dbReference>
<dbReference type="VEuPathDB" id="GiardiaDB:GMRT_10576"/>
<comment type="caution">
    <text evidence="1">The sequence shown here is derived from an EMBL/GenBank/DDBJ whole genome shotgun (WGS) entry which is preliminary data.</text>
</comment>
<dbReference type="AlphaFoldDB" id="A0A4Z1SPP7"/>
<keyword evidence="2" id="KW-1185">Reference proteome</keyword>
<name>A0A4Z1SPP7_GIAMU</name>
<gene>
    <name evidence="1" type="ORF">GMRT_10576</name>
</gene>
<evidence type="ECO:0000313" key="2">
    <source>
        <dbReference type="Proteomes" id="UP000315496"/>
    </source>
</evidence>
<evidence type="ECO:0000313" key="1">
    <source>
        <dbReference type="EMBL" id="TNJ26845.1"/>
    </source>
</evidence>